<dbReference type="GO" id="GO:0016491">
    <property type="term" value="F:oxidoreductase activity"/>
    <property type="evidence" value="ECO:0007669"/>
    <property type="project" value="UniProtKB-KW"/>
</dbReference>
<dbReference type="PANTHER" id="PTHR30543:SF21">
    <property type="entry name" value="NAD(P)H-DEPENDENT FMN REDUCTASE LOT6"/>
    <property type="match status" value="1"/>
</dbReference>
<name>A0A517VI43_9PLAN</name>
<dbReference type="PANTHER" id="PTHR30543">
    <property type="entry name" value="CHROMATE REDUCTASE"/>
    <property type="match status" value="1"/>
</dbReference>
<dbReference type="InterPro" id="IPR005025">
    <property type="entry name" value="FMN_Rdtase-like_dom"/>
</dbReference>
<feature type="domain" description="NADPH-dependent FMN reductase-like" evidence="1">
    <location>
        <begin position="5"/>
        <end position="158"/>
    </location>
</feature>
<dbReference type="GO" id="GO:0005829">
    <property type="term" value="C:cytosol"/>
    <property type="evidence" value="ECO:0007669"/>
    <property type="project" value="TreeGrafter"/>
</dbReference>
<evidence type="ECO:0000313" key="2">
    <source>
        <dbReference type="EMBL" id="QDT92658.1"/>
    </source>
</evidence>
<keyword evidence="3" id="KW-1185">Reference proteome</keyword>
<gene>
    <name evidence="2" type="primary">azr</name>
    <name evidence="2" type="ORF">Pan161_43260</name>
</gene>
<dbReference type="EC" id="1.7.-.-" evidence="2"/>
<dbReference type="Pfam" id="PF03358">
    <property type="entry name" value="FMN_red"/>
    <property type="match status" value="1"/>
</dbReference>
<dbReference type="SUPFAM" id="SSF52218">
    <property type="entry name" value="Flavoproteins"/>
    <property type="match status" value="1"/>
</dbReference>
<dbReference type="RefSeq" id="WP_145230503.1">
    <property type="nucleotide sequence ID" value="NZ_CP036343.1"/>
</dbReference>
<dbReference type="InterPro" id="IPR029039">
    <property type="entry name" value="Flavoprotein-like_sf"/>
</dbReference>
<dbReference type="EMBL" id="CP036343">
    <property type="protein sequence ID" value="QDT92658.1"/>
    <property type="molecule type" value="Genomic_DNA"/>
</dbReference>
<evidence type="ECO:0000313" key="3">
    <source>
        <dbReference type="Proteomes" id="UP000316855"/>
    </source>
</evidence>
<accession>A0A517VI43</accession>
<sequence length="192" mass="20524">MSQSKILAFAGSTRRNSYNRQVLQVAVAGARAAGADVTVVDLKDYPLPLMNEDLEREEGTPEAATQLKQLFFENDGLLIASPEYNSSITPLLKNTIDWVSRKAEGETPLQAYKGKVAALVSASPGGLGGLRGLVHVRSILSNIQVTVLPTQITISNAAQAFDDEGQLKDASLQQNVENLGKTLAETVSKLTS</sequence>
<evidence type="ECO:0000259" key="1">
    <source>
        <dbReference type="Pfam" id="PF03358"/>
    </source>
</evidence>
<organism evidence="2 3">
    <name type="scientific">Gimesia algae</name>
    <dbReference type="NCBI Taxonomy" id="2527971"/>
    <lineage>
        <taxon>Bacteria</taxon>
        <taxon>Pseudomonadati</taxon>
        <taxon>Planctomycetota</taxon>
        <taxon>Planctomycetia</taxon>
        <taxon>Planctomycetales</taxon>
        <taxon>Planctomycetaceae</taxon>
        <taxon>Gimesia</taxon>
    </lineage>
</organism>
<dbReference type="KEGG" id="gax:Pan161_43260"/>
<dbReference type="Proteomes" id="UP000316855">
    <property type="component" value="Chromosome"/>
</dbReference>
<dbReference type="AlphaFoldDB" id="A0A517VI43"/>
<reference evidence="2 3" key="1">
    <citation type="submission" date="2019-02" db="EMBL/GenBank/DDBJ databases">
        <title>Deep-cultivation of Planctomycetes and their phenomic and genomic characterization uncovers novel biology.</title>
        <authorList>
            <person name="Wiegand S."/>
            <person name="Jogler M."/>
            <person name="Boedeker C."/>
            <person name="Pinto D."/>
            <person name="Vollmers J."/>
            <person name="Rivas-Marin E."/>
            <person name="Kohn T."/>
            <person name="Peeters S.H."/>
            <person name="Heuer A."/>
            <person name="Rast P."/>
            <person name="Oberbeckmann S."/>
            <person name="Bunk B."/>
            <person name="Jeske O."/>
            <person name="Meyerdierks A."/>
            <person name="Storesund J.E."/>
            <person name="Kallscheuer N."/>
            <person name="Luecker S."/>
            <person name="Lage O.M."/>
            <person name="Pohl T."/>
            <person name="Merkel B.J."/>
            <person name="Hornburger P."/>
            <person name="Mueller R.-W."/>
            <person name="Bruemmer F."/>
            <person name="Labrenz M."/>
            <person name="Spormann A.M."/>
            <person name="Op den Camp H."/>
            <person name="Overmann J."/>
            <person name="Amann R."/>
            <person name="Jetten M.S.M."/>
            <person name="Mascher T."/>
            <person name="Medema M.H."/>
            <person name="Devos D.P."/>
            <person name="Kaster A.-K."/>
            <person name="Ovreas L."/>
            <person name="Rohde M."/>
            <person name="Galperin M.Y."/>
            <person name="Jogler C."/>
        </authorList>
    </citation>
    <scope>NUCLEOTIDE SEQUENCE [LARGE SCALE GENOMIC DNA]</scope>
    <source>
        <strain evidence="2 3">Pan161</strain>
    </source>
</reference>
<dbReference type="GO" id="GO:0010181">
    <property type="term" value="F:FMN binding"/>
    <property type="evidence" value="ECO:0007669"/>
    <property type="project" value="TreeGrafter"/>
</dbReference>
<dbReference type="Gene3D" id="3.40.50.360">
    <property type="match status" value="1"/>
</dbReference>
<keyword evidence="2" id="KW-0560">Oxidoreductase</keyword>
<proteinExistence type="predicted"/>
<protein>
    <submittedName>
        <fullName evidence="2">FMN-dependent NADPH-azoreductase</fullName>
        <ecNumber evidence="2">1.7.-.-</ecNumber>
    </submittedName>
</protein>
<dbReference type="InterPro" id="IPR050712">
    <property type="entry name" value="NAD(P)H-dep_reductase"/>
</dbReference>
<dbReference type="OrthoDB" id="9806724at2"/>